<dbReference type="InterPro" id="IPR018707">
    <property type="entry name" value="LpxR"/>
</dbReference>
<dbReference type="InterPro" id="IPR037107">
    <property type="entry name" value="Put_OMP_sf"/>
</dbReference>
<reference evidence="3" key="1">
    <citation type="journal article" date="2019" name="Int. J. Syst. Evol. Microbiol.">
        <title>The Global Catalogue of Microorganisms (GCM) 10K type strain sequencing project: providing services to taxonomists for standard genome sequencing and annotation.</title>
        <authorList>
            <consortium name="The Broad Institute Genomics Platform"/>
            <consortium name="The Broad Institute Genome Sequencing Center for Infectious Disease"/>
            <person name="Wu L."/>
            <person name="Ma J."/>
        </authorList>
    </citation>
    <scope>NUCLEOTIDE SEQUENCE [LARGE SCALE GENOMIC DNA]</scope>
    <source>
        <strain evidence="3">CGMCC 1.12664</strain>
    </source>
</reference>
<evidence type="ECO:0000256" key="1">
    <source>
        <dbReference type="SAM" id="SignalP"/>
    </source>
</evidence>
<evidence type="ECO:0000313" key="2">
    <source>
        <dbReference type="EMBL" id="GGE39856.1"/>
    </source>
</evidence>
<name>A0A917AB96_9RHOB</name>
<keyword evidence="1" id="KW-0732">Signal</keyword>
<proteinExistence type="predicted"/>
<feature type="chain" id="PRO_5036742193" description="Lipid A deacylase LpxR family protein" evidence="1">
    <location>
        <begin position="19"/>
        <end position="306"/>
    </location>
</feature>
<protein>
    <recommendedName>
        <fullName evidence="4">Lipid A deacylase LpxR family protein</fullName>
    </recommendedName>
</protein>
<comment type="caution">
    <text evidence="2">The sequence shown here is derived from an EMBL/GenBank/DDBJ whole genome shotgun (WGS) entry which is preliminary data.</text>
</comment>
<sequence length="306" mass="33568">MRLIALLLMLVLPAATLAEDRGPGGPYRYLGHGRLVVNDVFGDRYDRWRTGSVVGSYVFGPDWTGQLPVTAGELLEFRIMAEVIAPIRLDLPYAGDRPYVGAWSLGLHTHFERAGWQMALGADAVITGPQTGLSDIQAFLHDITFFDHEASPQVLAGQVGNGIHASGVIEAAREYALGPAVLRPFAEIRTGVENMARLGFDLSTGPAGRGELLVRDPVTGHRYRVLDGAGNGWSFVVGADVAKVWDSLYLPATTNRLTDFRTRARAGVHWQGDRFRGFYGLTWLGPEFQGQREGQFVGALRIDFRF</sequence>
<dbReference type="AlphaFoldDB" id="A0A917AB96"/>
<keyword evidence="3" id="KW-1185">Reference proteome</keyword>
<evidence type="ECO:0000313" key="3">
    <source>
        <dbReference type="Proteomes" id="UP000612855"/>
    </source>
</evidence>
<organism evidence="2 3">
    <name type="scientific">Primorskyibacter flagellatus</name>
    <dbReference type="NCBI Taxonomy" id="1387277"/>
    <lineage>
        <taxon>Bacteria</taxon>
        <taxon>Pseudomonadati</taxon>
        <taxon>Pseudomonadota</taxon>
        <taxon>Alphaproteobacteria</taxon>
        <taxon>Rhodobacterales</taxon>
        <taxon>Roseobacteraceae</taxon>
        <taxon>Primorskyibacter</taxon>
    </lineage>
</organism>
<dbReference type="RefSeq" id="WP_188478555.1">
    <property type="nucleotide sequence ID" value="NZ_BMFJ01000002.1"/>
</dbReference>
<gene>
    <name evidence="2" type="ORF">GCM10011360_29400</name>
</gene>
<dbReference type="EMBL" id="BMFJ01000002">
    <property type="protein sequence ID" value="GGE39856.1"/>
    <property type="molecule type" value="Genomic_DNA"/>
</dbReference>
<dbReference type="Gene3D" id="2.40.128.140">
    <property type="entry name" value="Outer membrane protein"/>
    <property type="match status" value="1"/>
</dbReference>
<dbReference type="Proteomes" id="UP000612855">
    <property type="component" value="Unassembled WGS sequence"/>
</dbReference>
<accession>A0A917AB96</accession>
<dbReference type="Pfam" id="PF09982">
    <property type="entry name" value="LpxR"/>
    <property type="match status" value="1"/>
</dbReference>
<feature type="signal peptide" evidence="1">
    <location>
        <begin position="1"/>
        <end position="18"/>
    </location>
</feature>
<evidence type="ECO:0008006" key="4">
    <source>
        <dbReference type="Google" id="ProtNLM"/>
    </source>
</evidence>